<dbReference type="Proteomes" id="UP000754883">
    <property type="component" value="Unassembled WGS sequence"/>
</dbReference>
<feature type="transmembrane region" description="Helical" evidence="6">
    <location>
        <begin position="311"/>
        <end position="331"/>
    </location>
</feature>
<organism evidence="8 9">
    <name type="scientific">Clonostachys byssicola</name>
    <dbReference type="NCBI Taxonomy" id="160290"/>
    <lineage>
        <taxon>Eukaryota</taxon>
        <taxon>Fungi</taxon>
        <taxon>Dikarya</taxon>
        <taxon>Ascomycota</taxon>
        <taxon>Pezizomycotina</taxon>
        <taxon>Sordariomycetes</taxon>
        <taxon>Hypocreomycetidae</taxon>
        <taxon>Hypocreales</taxon>
        <taxon>Bionectriaceae</taxon>
        <taxon>Clonostachys</taxon>
    </lineage>
</organism>
<sequence length="485" mass="53741">MHKDTTMDVKDNLTTDVGIDNQDGEMQNLPRADPALERKVLAKLDIFLTPVLFIVYLSCFIDRANIGNVKVAGMPEDIGASEAQYSLAVSIFFVTYIIVEVPCVILVKRFSPRYILTALCIIWTAATIANGFIVNVGGLYACRLALGAAEGGLFPSLNMYLTLVYKRDEMARRVSYLVSCTALSGAVGGLLAYGLLQMDGVAGIPGWRWVYIIEGAFSIVCALAIWFGLPSDVRKAYFLNKQEREVMEIRHEERMSYMGKDEFSWEEIRLAFTDPKVWLCAGTQFCQNILTNGFGTFLPAILRAMGHGRLASNYLTIPVYVLGAIGFFTFAWLSDRYKKCGPFILGTNFFGMIGYIILIASSNNAVKYFACFVCTIAVYNGTGLNLAWLNVNMAPQYRRATAIGIQQTIGNAAGIVAGQVYRESPYMLGHGFSLGAIAVANTLVGIHLWLLLRMNKEKRQILAGEKEDTRKKTTGDRDINFVYRA</sequence>
<evidence type="ECO:0000256" key="3">
    <source>
        <dbReference type="ARBA" id="ARBA00022692"/>
    </source>
</evidence>
<dbReference type="PANTHER" id="PTHR43791">
    <property type="entry name" value="PERMEASE-RELATED"/>
    <property type="match status" value="1"/>
</dbReference>
<comment type="caution">
    <text evidence="8">The sequence shown here is derived from an EMBL/GenBank/DDBJ whole genome shotgun (WGS) entry which is preliminary data.</text>
</comment>
<protein>
    <recommendedName>
        <fullName evidence="7">Major facilitator superfamily (MFS) profile domain-containing protein</fullName>
    </recommendedName>
</protein>
<feature type="transmembrane region" description="Helical" evidence="6">
    <location>
        <begin position="368"/>
        <end position="389"/>
    </location>
</feature>
<dbReference type="SUPFAM" id="SSF103473">
    <property type="entry name" value="MFS general substrate transporter"/>
    <property type="match status" value="1"/>
</dbReference>
<evidence type="ECO:0000313" key="9">
    <source>
        <dbReference type="Proteomes" id="UP000754883"/>
    </source>
</evidence>
<evidence type="ECO:0000256" key="2">
    <source>
        <dbReference type="ARBA" id="ARBA00022448"/>
    </source>
</evidence>
<dbReference type="GO" id="GO:0016020">
    <property type="term" value="C:membrane"/>
    <property type="evidence" value="ECO:0007669"/>
    <property type="project" value="UniProtKB-SubCell"/>
</dbReference>
<reference evidence="8 9" key="2">
    <citation type="submission" date="2021-10" db="EMBL/GenBank/DDBJ databases">
        <authorList>
            <person name="Piombo E."/>
        </authorList>
    </citation>
    <scope>NUCLEOTIDE SEQUENCE [LARGE SCALE GENOMIC DNA]</scope>
</reference>
<accession>A0A9N9UAN2</accession>
<evidence type="ECO:0000256" key="4">
    <source>
        <dbReference type="ARBA" id="ARBA00022989"/>
    </source>
</evidence>
<feature type="transmembrane region" description="Helical" evidence="6">
    <location>
        <begin position="145"/>
        <end position="164"/>
    </location>
</feature>
<feature type="transmembrane region" description="Helical" evidence="6">
    <location>
        <begin position="208"/>
        <end position="229"/>
    </location>
</feature>
<keyword evidence="3 6" id="KW-0812">Transmembrane</keyword>
<dbReference type="EMBL" id="CABFNO020001327">
    <property type="protein sequence ID" value="CAG9981782.1"/>
    <property type="molecule type" value="Genomic_DNA"/>
</dbReference>
<keyword evidence="2" id="KW-0813">Transport</keyword>
<dbReference type="OrthoDB" id="2962993at2759"/>
<feature type="transmembrane region" description="Helical" evidence="6">
    <location>
        <begin position="46"/>
        <end position="66"/>
    </location>
</feature>
<dbReference type="PANTHER" id="PTHR43791:SF24">
    <property type="entry name" value="NICOTINIC ACID PLASMA MEMBRANE TRANSPORTER"/>
    <property type="match status" value="1"/>
</dbReference>
<proteinExistence type="predicted"/>
<name>A0A9N9UAN2_9HYPO</name>
<evidence type="ECO:0000256" key="6">
    <source>
        <dbReference type="SAM" id="Phobius"/>
    </source>
</evidence>
<keyword evidence="4 6" id="KW-1133">Transmembrane helix</keyword>
<feature type="domain" description="Major facilitator superfamily (MFS) profile" evidence="7">
    <location>
        <begin position="48"/>
        <end position="459"/>
    </location>
</feature>
<keyword evidence="5 6" id="KW-0472">Membrane</keyword>
<dbReference type="InterPro" id="IPR036259">
    <property type="entry name" value="MFS_trans_sf"/>
</dbReference>
<feature type="transmembrane region" description="Helical" evidence="6">
    <location>
        <begin position="432"/>
        <end position="452"/>
    </location>
</feature>
<evidence type="ECO:0000259" key="7">
    <source>
        <dbReference type="PROSITE" id="PS50850"/>
    </source>
</evidence>
<dbReference type="Pfam" id="PF07690">
    <property type="entry name" value="MFS_1"/>
    <property type="match status" value="1"/>
</dbReference>
<feature type="transmembrane region" description="Helical" evidence="6">
    <location>
        <begin position="114"/>
        <end position="133"/>
    </location>
</feature>
<dbReference type="Gene3D" id="1.20.1250.20">
    <property type="entry name" value="MFS general substrate transporter like domains"/>
    <property type="match status" value="2"/>
</dbReference>
<keyword evidence="9" id="KW-1185">Reference proteome</keyword>
<dbReference type="GO" id="GO:0022857">
    <property type="term" value="F:transmembrane transporter activity"/>
    <property type="evidence" value="ECO:0007669"/>
    <property type="project" value="InterPro"/>
</dbReference>
<reference evidence="9" key="1">
    <citation type="submission" date="2019-06" db="EMBL/GenBank/DDBJ databases">
        <authorList>
            <person name="Broberg M."/>
        </authorList>
    </citation>
    <scope>NUCLEOTIDE SEQUENCE [LARGE SCALE GENOMIC DNA]</scope>
</reference>
<evidence type="ECO:0000256" key="1">
    <source>
        <dbReference type="ARBA" id="ARBA00004141"/>
    </source>
</evidence>
<evidence type="ECO:0000256" key="5">
    <source>
        <dbReference type="ARBA" id="ARBA00023136"/>
    </source>
</evidence>
<evidence type="ECO:0000313" key="8">
    <source>
        <dbReference type="EMBL" id="CAG9981782.1"/>
    </source>
</evidence>
<comment type="subcellular location">
    <subcellularLocation>
        <location evidence="1">Membrane</location>
        <topology evidence="1">Multi-pass membrane protein</topology>
    </subcellularLocation>
</comment>
<feature type="transmembrane region" description="Helical" evidence="6">
    <location>
        <begin position="86"/>
        <end position="107"/>
    </location>
</feature>
<dbReference type="InterPro" id="IPR011701">
    <property type="entry name" value="MFS"/>
</dbReference>
<dbReference type="AlphaFoldDB" id="A0A9N9UAN2"/>
<dbReference type="PROSITE" id="PS50850">
    <property type="entry name" value="MFS"/>
    <property type="match status" value="1"/>
</dbReference>
<dbReference type="FunFam" id="1.20.1250.20:FF:000013">
    <property type="entry name" value="MFS general substrate transporter"/>
    <property type="match status" value="1"/>
</dbReference>
<dbReference type="CDD" id="cd17327">
    <property type="entry name" value="MFS_FEN2_like"/>
    <property type="match status" value="1"/>
</dbReference>
<feature type="transmembrane region" description="Helical" evidence="6">
    <location>
        <begin position="176"/>
        <end position="196"/>
    </location>
</feature>
<dbReference type="FunFam" id="1.20.1250.20:FF:000018">
    <property type="entry name" value="MFS transporter permease"/>
    <property type="match status" value="1"/>
</dbReference>
<feature type="transmembrane region" description="Helical" evidence="6">
    <location>
        <begin position="343"/>
        <end position="361"/>
    </location>
</feature>
<dbReference type="InterPro" id="IPR020846">
    <property type="entry name" value="MFS_dom"/>
</dbReference>
<gene>
    <name evidence="8" type="ORF">CBYS24578_00017406</name>
</gene>